<keyword evidence="6" id="KW-0472">Membrane</keyword>
<dbReference type="RefSeq" id="WP_092773399.1">
    <property type="nucleotide sequence ID" value="NZ_FOHS01000004.1"/>
</dbReference>
<evidence type="ECO:0000313" key="10">
    <source>
        <dbReference type="Proteomes" id="UP000198697"/>
    </source>
</evidence>
<dbReference type="OrthoDB" id="9765571at2"/>
<evidence type="ECO:0000313" key="9">
    <source>
        <dbReference type="EMBL" id="SET92773.1"/>
    </source>
</evidence>
<reference evidence="10" key="1">
    <citation type="submission" date="2016-10" db="EMBL/GenBank/DDBJ databases">
        <authorList>
            <person name="Varghese N."/>
            <person name="Submissions S."/>
        </authorList>
    </citation>
    <scope>NUCLEOTIDE SEQUENCE [LARGE SCALE GENOMIC DNA]</scope>
    <source>
        <strain evidence="10">DSM 15310</strain>
    </source>
</reference>
<dbReference type="PANTHER" id="PTHR35093:SF8">
    <property type="entry name" value="OUTER MEMBRANE PROTEIN NMB0088-RELATED"/>
    <property type="match status" value="1"/>
</dbReference>
<feature type="chain" id="PRO_5011795408" evidence="8">
    <location>
        <begin position="22"/>
        <end position="491"/>
    </location>
</feature>
<keyword evidence="4" id="KW-0812">Transmembrane</keyword>
<evidence type="ECO:0000256" key="3">
    <source>
        <dbReference type="ARBA" id="ARBA00022452"/>
    </source>
</evidence>
<evidence type="ECO:0000256" key="2">
    <source>
        <dbReference type="ARBA" id="ARBA00008163"/>
    </source>
</evidence>
<evidence type="ECO:0000256" key="6">
    <source>
        <dbReference type="ARBA" id="ARBA00023136"/>
    </source>
</evidence>
<dbReference type="Gene3D" id="2.40.160.60">
    <property type="entry name" value="Outer membrane protein transport protein (OMPP1/FadL/TodX)"/>
    <property type="match status" value="1"/>
</dbReference>
<dbReference type="InterPro" id="IPR005017">
    <property type="entry name" value="OMPP1/FadL/TodX"/>
</dbReference>
<evidence type="ECO:0000256" key="7">
    <source>
        <dbReference type="ARBA" id="ARBA00023237"/>
    </source>
</evidence>
<protein>
    <submittedName>
        <fullName evidence="9">Long-chain fatty acid transport protein</fullName>
    </submittedName>
</protein>
<dbReference type="AlphaFoldDB" id="A0A1I0I7Y7"/>
<dbReference type="SUPFAM" id="SSF56935">
    <property type="entry name" value="Porins"/>
    <property type="match status" value="1"/>
</dbReference>
<keyword evidence="7" id="KW-0998">Cell outer membrane</keyword>
<proteinExistence type="inferred from homology"/>
<comment type="subcellular location">
    <subcellularLocation>
        <location evidence="1">Cell outer membrane</location>
        <topology evidence="1">Multi-pass membrane protein</topology>
    </subcellularLocation>
</comment>
<organism evidence="9 10">
    <name type="scientific">Hymenobacter actinosclerus</name>
    <dbReference type="NCBI Taxonomy" id="82805"/>
    <lineage>
        <taxon>Bacteria</taxon>
        <taxon>Pseudomonadati</taxon>
        <taxon>Bacteroidota</taxon>
        <taxon>Cytophagia</taxon>
        <taxon>Cytophagales</taxon>
        <taxon>Hymenobacteraceae</taxon>
        <taxon>Hymenobacter</taxon>
    </lineage>
</organism>
<dbReference type="EMBL" id="FOHS01000004">
    <property type="protein sequence ID" value="SET92773.1"/>
    <property type="molecule type" value="Genomic_DNA"/>
</dbReference>
<name>A0A1I0I7Y7_9BACT</name>
<dbReference type="PANTHER" id="PTHR35093">
    <property type="entry name" value="OUTER MEMBRANE PROTEIN NMB0088-RELATED"/>
    <property type="match status" value="1"/>
</dbReference>
<accession>A0A1I0I7Y7</accession>
<sequence length="491" mass="53413">MKTLKYGLAVALLGTASHAFAQYQADALRFSQSQPVGTARTLGIGGASAAVGGDYGSVLVNPAGLGMFQRSEFSFSPGFSLLDSDAKAFGNTSTDSRSNLNVASAGVVFARRRPDGDGSAWRSGSFGLGITRTASYNQLFRYGGRPERNQDIFQRLSENQNAALDDLAYNTYLTEEDQQGTYIPEDFYYTGDLNQRETVRTSGSTTQFDLAYGASYLDKLYIGAGLGITSVRYETENTLTADAIAPVDPRSAFQSLTLRDAISTRGAGLNLRLGLIYRPVDAVRIGASVQTPTYLQFNETYNSSLQTQFNRPITVGGQSYQSARSSIDPNLAEYALTTPFKATGGVAVVIGKYGFVSGDVEYLNYSSARLHNYNNNQYDFSADNNDIKDLQQSAVNLRVGGELRADIFRVRLGYAYYGDPNKNSPIDQSRNYLTGGLGMRQNNFFVDVAGVYGKGNSLYTPYRIYAPDGNTPVVKVTDKQFTTTLTAGFLF</sequence>
<dbReference type="GO" id="GO:0015483">
    <property type="term" value="F:long-chain fatty acid transporting porin activity"/>
    <property type="evidence" value="ECO:0007669"/>
    <property type="project" value="TreeGrafter"/>
</dbReference>
<evidence type="ECO:0000256" key="1">
    <source>
        <dbReference type="ARBA" id="ARBA00004571"/>
    </source>
</evidence>
<evidence type="ECO:0000256" key="4">
    <source>
        <dbReference type="ARBA" id="ARBA00022692"/>
    </source>
</evidence>
<dbReference type="Proteomes" id="UP000198697">
    <property type="component" value="Unassembled WGS sequence"/>
</dbReference>
<feature type="signal peptide" evidence="8">
    <location>
        <begin position="1"/>
        <end position="21"/>
    </location>
</feature>
<keyword evidence="5 8" id="KW-0732">Signal</keyword>
<evidence type="ECO:0000256" key="5">
    <source>
        <dbReference type="ARBA" id="ARBA00022729"/>
    </source>
</evidence>
<comment type="similarity">
    <text evidence="2">Belongs to the OmpP1/FadL family.</text>
</comment>
<dbReference type="STRING" id="82805.SAMN04487998_3201"/>
<gene>
    <name evidence="9" type="ORF">SAMN04487998_3201</name>
</gene>
<evidence type="ECO:0000256" key="8">
    <source>
        <dbReference type="SAM" id="SignalP"/>
    </source>
</evidence>
<dbReference type="GO" id="GO:0009279">
    <property type="term" value="C:cell outer membrane"/>
    <property type="evidence" value="ECO:0007669"/>
    <property type="project" value="UniProtKB-SubCell"/>
</dbReference>
<keyword evidence="10" id="KW-1185">Reference proteome</keyword>
<keyword evidence="3" id="KW-1134">Transmembrane beta strand</keyword>